<dbReference type="Pfam" id="PF08022">
    <property type="entry name" value="FAD_binding_8"/>
    <property type="match status" value="1"/>
</dbReference>
<dbReference type="Gene3D" id="3.40.50.80">
    <property type="entry name" value="Nucleotide-binding domain of ferredoxin-NADP reductase (FNR) module"/>
    <property type="match status" value="1"/>
</dbReference>
<feature type="transmembrane region" description="Helical" evidence="10">
    <location>
        <begin position="200"/>
        <end position="221"/>
    </location>
</feature>
<feature type="domain" description="FAD-binding FR-type" evidence="11">
    <location>
        <begin position="326"/>
        <end position="442"/>
    </location>
</feature>
<evidence type="ECO:0000256" key="6">
    <source>
        <dbReference type="ARBA" id="ARBA00022989"/>
    </source>
</evidence>
<feature type="transmembrane region" description="Helical" evidence="10">
    <location>
        <begin position="117"/>
        <end position="143"/>
    </location>
</feature>
<comment type="similarity">
    <text evidence="2">Belongs to the ferric reductase (FRE) family.</text>
</comment>
<evidence type="ECO:0000256" key="3">
    <source>
        <dbReference type="ARBA" id="ARBA00022448"/>
    </source>
</evidence>
<protein>
    <submittedName>
        <fullName evidence="12">Ferric reductase like transmembrane component-domain-containing protein</fullName>
    </submittedName>
</protein>
<evidence type="ECO:0000256" key="9">
    <source>
        <dbReference type="ARBA" id="ARBA00023136"/>
    </source>
</evidence>
<dbReference type="OrthoDB" id="17725at2759"/>
<dbReference type="GO" id="GO:0015677">
    <property type="term" value="P:copper ion import"/>
    <property type="evidence" value="ECO:0007669"/>
    <property type="project" value="TreeGrafter"/>
</dbReference>
<evidence type="ECO:0000256" key="8">
    <source>
        <dbReference type="ARBA" id="ARBA00023065"/>
    </source>
</evidence>
<comment type="subcellular location">
    <subcellularLocation>
        <location evidence="1">Membrane</location>
        <topology evidence="1">Multi-pass membrane protein</topology>
    </subcellularLocation>
</comment>
<reference evidence="12" key="1">
    <citation type="submission" date="2016-07" db="EMBL/GenBank/DDBJ databases">
        <title>Pervasive Adenine N6-methylation of Active Genes in Fungi.</title>
        <authorList>
            <consortium name="DOE Joint Genome Institute"/>
            <person name="Mondo S.J."/>
            <person name="Dannebaum R.O."/>
            <person name="Kuo R.C."/>
            <person name="Labutti K."/>
            <person name="Haridas S."/>
            <person name="Kuo A."/>
            <person name="Salamov A."/>
            <person name="Ahrendt S.R."/>
            <person name="Lipzen A."/>
            <person name="Sullivan W."/>
            <person name="Andreopoulos W.B."/>
            <person name="Clum A."/>
            <person name="Lindquist E."/>
            <person name="Daum C."/>
            <person name="Ramamoorthy G.K."/>
            <person name="Gryganskyi A."/>
            <person name="Culley D."/>
            <person name="Magnuson J.K."/>
            <person name="James T.Y."/>
            <person name="O'Malley M.A."/>
            <person name="Stajich J.E."/>
            <person name="Spatafora J.W."/>
            <person name="Visel A."/>
            <person name="Grigoriev I.V."/>
        </authorList>
    </citation>
    <scope>NUCLEOTIDE SEQUENCE [LARGE SCALE GENOMIC DNA]</scope>
    <source>
        <strain evidence="12">CBS 115471</strain>
    </source>
</reference>
<dbReference type="GO" id="GO:0005886">
    <property type="term" value="C:plasma membrane"/>
    <property type="evidence" value="ECO:0007669"/>
    <property type="project" value="TreeGrafter"/>
</dbReference>
<keyword evidence="3" id="KW-0813">Transport</keyword>
<evidence type="ECO:0000259" key="11">
    <source>
        <dbReference type="PROSITE" id="PS51384"/>
    </source>
</evidence>
<dbReference type="EMBL" id="MCFA01000138">
    <property type="protein sequence ID" value="ORY04196.1"/>
    <property type="molecule type" value="Genomic_DNA"/>
</dbReference>
<evidence type="ECO:0000256" key="5">
    <source>
        <dbReference type="ARBA" id="ARBA00022982"/>
    </source>
</evidence>
<keyword evidence="6 10" id="KW-1133">Transmembrane helix</keyword>
<keyword evidence="7" id="KW-0560">Oxidoreductase</keyword>
<keyword evidence="13" id="KW-1185">Reference proteome</keyword>
<gene>
    <name evidence="12" type="ORF">BCR34DRAFT_604953</name>
</gene>
<dbReference type="SUPFAM" id="SSF52343">
    <property type="entry name" value="Ferredoxin reductase-like, C-terminal NADP-linked domain"/>
    <property type="match status" value="1"/>
</dbReference>
<dbReference type="CDD" id="cd06186">
    <property type="entry name" value="NOX_Duox_like_FAD_NADP"/>
    <property type="match status" value="1"/>
</dbReference>
<dbReference type="STRING" id="1231657.A0A1Y1Z1Z7"/>
<keyword evidence="4 10" id="KW-0812">Transmembrane</keyword>
<evidence type="ECO:0000256" key="10">
    <source>
        <dbReference type="SAM" id="Phobius"/>
    </source>
</evidence>
<comment type="caution">
    <text evidence="12">The sequence shown here is derived from an EMBL/GenBank/DDBJ whole genome shotgun (WGS) entry which is preliminary data.</text>
</comment>
<feature type="transmembrane region" description="Helical" evidence="10">
    <location>
        <begin position="270"/>
        <end position="290"/>
    </location>
</feature>
<evidence type="ECO:0000313" key="13">
    <source>
        <dbReference type="Proteomes" id="UP000193144"/>
    </source>
</evidence>
<dbReference type="InterPro" id="IPR013130">
    <property type="entry name" value="Fe3_Rdtase_TM_dom"/>
</dbReference>
<evidence type="ECO:0000313" key="12">
    <source>
        <dbReference type="EMBL" id="ORY04196.1"/>
    </source>
</evidence>
<feature type="transmembrane region" description="Helical" evidence="10">
    <location>
        <begin position="163"/>
        <end position="188"/>
    </location>
</feature>
<keyword evidence="5" id="KW-0249">Electron transport</keyword>
<evidence type="ECO:0000256" key="4">
    <source>
        <dbReference type="ARBA" id="ARBA00022692"/>
    </source>
</evidence>
<keyword evidence="8" id="KW-0406">Ion transport</keyword>
<proteinExistence type="inferred from homology"/>
<evidence type="ECO:0000256" key="7">
    <source>
        <dbReference type="ARBA" id="ARBA00023002"/>
    </source>
</evidence>
<dbReference type="InterPro" id="IPR017927">
    <property type="entry name" value="FAD-bd_FR_type"/>
</dbReference>
<dbReference type="Proteomes" id="UP000193144">
    <property type="component" value="Unassembled WGS sequence"/>
</dbReference>
<dbReference type="GO" id="GO:0000293">
    <property type="term" value="F:ferric-chelate reductase activity"/>
    <property type="evidence" value="ECO:0007669"/>
    <property type="project" value="UniProtKB-ARBA"/>
</dbReference>
<dbReference type="PANTHER" id="PTHR32361:SF23">
    <property type="entry name" value="FERRIC-CHELATE REDUCTASE"/>
    <property type="match status" value="1"/>
</dbReference>
<evidence type="ECO:0000256" key="1">
    <source>
        <dbReference type="ARBA" id="ARBA00004141"/>
    </source>
</evidence>
<dbReference type="GO" id="GO:0006826">
    <property type="term" value="P:iron ion transport"/>
    <property type="evidence" value="ECO:0007669"/>
    <property type="project" value="TreeGrafter"/>
</dbReference>
<feature type="transmembrane region" description="Helical" evidence="10">
    <location>
        <begin position="241"/>
        <end position="263"/>
    </location>
</feature>
<dbReference type="SFLD" id="SFLDS00052">
    <property type="entry name" value="Ferric_Reductase_Domain"/>
    <property type="match status" value="1"/>
</dbReference>
<keyword evidence="9 10" id="KW-0472">Membrane</keyword>
<feature type="transmembrane region" description="Helical" evidence="10">
    <location>
        <begin position="296"/>
        <end position="313"/>
    </location>
</feature>
<dbReference type="PANTHER" id="PTHR32361">
    <property type="entry name" value="FERRIC/CUPRIC REDUCTASE TRANSMEMBRANE COMPONENT"/>
    <property type="match status" value="1"/>
</dbReference>
<dbReference type="AlphaFoldDB" id="A0A1Y1Z1Z7"/>
<accession>A0A1Y1Z1Z7</accession>
<evidence type="ECO:0000256" key="2">
    <source>
        <dbReference type="ARBA" id="ARBA00006278"/>
    </source>
</evidence>
<dbReference type="InterPro" id="IPR013121">
    <property type="entry name" value="Fe_red_NAD-bd_6"/>
</dbReference>
<dbReference type="SFLD" id="SFLDG01168">
    <property type="entry name" value="Ferric_reductase_subgroup_(FRE"/>
    <property type="match status" value="1"/>
</dbReference>
<dbReference type="GO" id="GO:0006879">
    <property type="term" value="P:intracellular iron ion homeostasis"/>
    <property type="evidence" value="ECO:0007669"/>
    <property type="project" value="TreeGrafter"/>
</dbReference>
<dbReference type="Pfam" id="PF08030">
    <property type="entry name" value="NAD_binding_6"/>
    <property type="match status" value="1"/>
</dbReference>
<sequence>MEMSGDVWPPVVPSMTYLPLDDPNCINESCTAFYAAENASQAAIPFDSLNVYGHWMTWFYLAIIGVLTLTSIITSWHDWRSLTASSQRNDKPSITQKMQALVRLFSHRHISQGPLKWLGLPLNGTLALLIAAVLFVVLITFAVQPYYRAHLGFGSPPLAIRSGFTAFACVPILMALAGKANVITLLTGISYEKLNVVHRWVAWISFGLSWVHTIPFFWISYTDGGAENVAMQFFMGDTGRTEWGGVPPLIILFLLCILSLGPIRSRFYEAFYQVHILLAITYFGLLYWHAGNVLDSWTYLWATLALWLSSWFARTFWYTQPMKIHNAWFEGSPAKLKVKGGNMVEIQVLAPSGFKFTPSQHCFLRIPRLAVLGNHPFTICNSYKAPKRGRDQLPDDEHRQTLVFLTRTYSGFTKRLASYAASDPDNQVNIWIEGPYGGISRNIELAYNNLVLIAGGGGITACLPWLAFLAQKAKDGLLNEIRIRRVVLFWTVKEQSHFSWASSALEAYFAVLSADLGARFSFYITDHKGDGRGHLQTSTTETRTAMGTLERKEAMSTPAKDDSSSEHLAIAGLGSIAYKRCSISEYLGGLELKGRSFVLGCGPPSLRSDVANACAERQWDVLRNKAQEVAVHLEAFGD</sequence>
<name>A0A1Y1Z1Z7_9PLEO</name>
<dbReference type="InterPro" id="IPR013112">
    <property type="entry name" value="FAD-bd_8"/>
</dbReference>
<dbReference type="Pfam" id="PF01794">
    <property type="entry name" value="Ferric_reduct"/>
    <property type="match status" value="1"/>
</dbReference>
<feature type="transmembrane region" description="Helical" evidence="10">
    <location>
        <begin position="55"/>
        <end position="76"/>
    </location>
</feature>
<dbReference type="InterPro" id="IPR051410">
    <property type="entry name" value="Ferric/Cupric_Reductase"/>
</dbReference>
<dbReference type="InterPro" id="IPR039261">
    <property type="entry name" value="FNR_nucleotide-bd"/>
</dbReference>
<feature type="transmembrane region" description="Helical" evidence="10">
    <location>
        <begin position="450"/>
        <end position="470"/>
    </location>
</feature>
<organism evidence="12 13">
    <name type="scientific">Clohesyomyces aquaticus</name>
    <dbReference type="NCBI Taxonomy" id="1231657"/>
    <lineage>
        <taxon>Eukaryota</taxon>
        <taxon>Fungi</taxon>
        <taxon>Dikarya</taxon>
        <taxon>Ascomycota</taxon>
        <taxon>Pezizomycotina</taxon>
        <taxon>Dothideomycetes</taxon>
        <taxon>Pleosporomycetidae</taxon>
        <taxon>Pleosporales</taxon>
        <taxon>Lindgomycetaceae</taxon>
        <taxon>Clohesyomyces</taxon>
    </lineage>
</organism>
<dbReference type="PROSITE" id="PS51384">
    <property type="entry name" value="FAD_FR"/>
    <property type="match status" value="1"/>
</dbReference>